<gene>
    <name evidence="2" type="ORF">SAMN04515674_11636</name>
</gene>
<dbReference type="EMBL" id="FOXH01000016">
    <property type="protein sequence ID" value="SFQ36855.1"/>
    <property type="molecule type" value="Genomic_DNA"/>
</dbReference>
<organism evidence="2 3">
    <name type="scientific">Pseudarcicella hirudinis</name>
    <dbReference type="NCBI Taxonomy" id="1079859"/>
    <lineage>
        <taxon>Bacteria</taxon>
        <taxon>Pseudomonadati</taxon>
        <taxon>Bacteroidota</taxon>
        <taxon>Cytophagia</taxon>
        <taxon>Cytophagales</taxon>
        <taxon>Flectobacillaceae</taxon>
        <taxon>Pseudarcicella</taxon>
    </lineage>
</organism>
<dbReference type="STRING" id="1079859.SAMN04515674_11636"/>
<evidence type="ECO:0000259" key="1">
    <source>
        <dbReference type="Pfam" id="PF18329"/>
    </source>
</evidence>
<dbReference type="InterPro" id="IPR013783">
    <property type="entry name" value="Ig-like_fold"/>
</dbReference>
<dbReference type="Proteomes" id="UP000199306">
    <property type="component" value="Unassembled WGS sequence"/>
</dbReference>
<evidence type="ECO:0000313" key="3">
    <source>
        <dbReference type="Proteomes" id="UP000199306"/>
    </source>
</evidence>
<dbReference type="InterPro" id="IPR040475">
    <property type="entry name" value="SGBP_B_XBD"/>
</dbReference>
<dbReference type="GO" id="GO:0030247">
    <property type="term" value="F:polysaccharide binding"/>
    <property type="evidence" value="ECO:0007669"/>
    <property type="project" value="InterPro"/>
</dbReference>
<protein>
    <recommendedName>
        <fullName evidence="1">Surface glycan-binding protein B xyloglucan binding domain-containing protein</fullName>
    </recommendedName>
</protein>
<dbReference type="InterPro" id="IPR014756">
    <property type="entry name" value="Ig_E-set"/>
</dbReference>
<dbReference type="Gene3D" id="2.60.40.10">
    <property type="entry name" value="Immunoglobulins"/>
    <property type="match status" value="2"/>
</dbReference>
<name>A0A1I5XY51_9BACT</name>
<accession>A0A1I5XY51</accession>
<feature type="domain" description="Surface glycan-binding protein B xyloglucan binding" evidence="1">
    <location>
        <begin position="238"/>
        <end position="412"/>
    </location>
</feature>
<dbReference type="Pfam" id="PF18329">
    <property type="entry name" value="SGBP_B_XBD"/>
    <property type="match status" value="1"/>
</dbReference>
<evidence type="ECO:0000313" key="2">
    <source>
        <dbReference type="EMBL" id="SFQ36855.1"/>
    </source>
</evidence>
<proteinExistence type="predicted"/>
<sequence length="414" mass="45614">MPDSLSCYSADCIEWNKENIQMKKKIQLFIKTKKFEILCLLLSAMMSVLTMSCKENSIDAGGPPIIKQVRLVDPAKKDSTFAKALPGTLIVIQGENLHRVLKAYFNDFPAPFNAVMNTSDNLIITIPGEVPTAATDPAVSNKIRLVTTHGETSFSFTILPPPPVLSSLYCEIVKPNSETYLIGNYFYNVKSVKLGTTPLQVVSVTPTLIRVKFPAVITSDFVTVECESGSAKSTVKVNDFTGNMINFDIPATSWGSAVCWGDSPIIAETDADALTGKFARINDKNLPKTGYNASWVFATCYFDFKLAAGNATDKLFKFEHNVKEAWTTGYYEITLNNDYVYKFKPWDNVLFAKTGYKTEGWSTATISLTEFKNATGLTIADASKITDLKVSFSNPDAVIPAFNTGVDNFRIVSR</sequence>
<reference evidence="2 3" key="1">
    <citation type="submission" date="2016-10" db="EMBL/GenBank/DDBJ databases">
        <authorList>
            <person name="de Groot N.N."/>
        </authorList>
    </citation>
    <scope>NUCLEOTIDE SEQUENCE [LARGE SCALE GENOMIC DNA]</scope>
    <source>
        <strain evidence="3">E92,LMG 26720,CCM 7988</strain>
    </source>
</reference>
<dbReference type="AlphaFoldDB" id="A0A1I5XY51"/>
<dbReference type="SUPFAM" id="SSF81296">
    <property type="entry name" value="E set domains"/>
    <property type="match status" value="1"/>
</dbReference>
<keyword evidence="3" id="KW-1185">Reference proteome</keyword>